<keyword evidence="3" id="KW-1185">Reference proteome</keyword>
<reference evidence="2 3" key="1">
    <citation type="submission" date="2024-01" db="EMBL/GenBank/DDBJ databases">
        <title>The genomes of 5 underutilized Papilionoideae crops provide insights into root nodulation and disease resistanc.</title>
        <authorList>
            <person name="Yuan L."/>
        </authorList>
    </citation>
    <scope>NUCLEOTIDE SEQUENCE [LARGE SCALE GENOMIC DNA]</scope>
    <source>
        <strain evidence="2">ZHUSHIDOU_FW_LH</strain>
        <tissue evidence="2">Leaf</tissue>
    </source>
</reference>
<protein>
    <submittedName>
        <fullName evidence="2">Uncharacterized protein</fullName>
    </submittedName>
</protein>
<comment type="caution">
    <text evidence="2">The sequence shown here is derived from an EMBL/GenBank/DDBJ whole genome shotgun (WGS) entry which is preliminary data.</text>
</comment>
<evidence type="ECO:0000313" key="3">
    <source>
        <dbReference type="Proteomes" id="UP001372338"/>
    </source>
</evidence>
<accession>A0AAN9F9U0</accession>
<name>A0AAN9F9U0_CROPI</name>
<dbReference type="Proteomes" id="UP001372338">
    <property type="component" value="Unassembled WGS sequence"/>
</dbReference>
<keyword evidence="1" id="KW-1133">Transmembrane helix</keyword>
<gene>
    <name evidence="2" type="ORF">RIF29_20507</name>
</gene>
<evidence type="ECO:0000256" key="1">
    <source>
        <dbReference type="SAM" id="Phobius"/>
    </source>
</evidence>
<sequence length="86" mass="9422">MASTAINSMASTVQQQSLTDLAALRRSLNVELGSLLLNFLEYSLCRGYGLYAQSLMIGAVIGAIFGGFVAKVINSTIPRNWRHMLW</sequence>
<proteinExistence type="predicted"/>
<keyword evidence="1" id="KW-0472">Membrane</keyword>
<keyword evidence="1" id="KW-0812">Transmembrane</keyword>
<evidence type="ECO:0000313" key="2">
    <source>
        <dbReference type="EMBL" id="KAK7267828.1"/>
    </source>
</evidence>
<organism evidence="2 3">
    <name type="scientific">Crotalaria pallida</name>
    <name type="common">Smooth rattlebox</name>
    <name type="synonym">Crotalaria striata</name>
    <dbReference type="NCBI Taxonomy" id="3830"/>
    <lineage>
        <taxon>Eukaryota</taxon>
        <taxon>Viridiplantae</taxon>
        <taxon>Streptophyta</taxon>
        <taxon>Embryophyta</taxon>
        <taxon>Tracheophyta</taxon>
        <taxon>Spermatophyta</taxon>
        <taxon>Magnoliopsida</taxon>
        <taxon>eudicotyledons</taxon>
        <taxon>Gunneridae</taxon>
        <taxon>Pentapetalae</taxon>
        <taxon>rosids</taxon>
        <taxon>fabids</taxon>
        <taxon>Fabales</taxon>
        <taxon>Fabaceae</taxon>
        <taxon>Papilionoideae</taxon>
        <taxon>50 kb inversion clade</taxon>
        <taxon>genistoids sensu lato</taxon>
        <taxon>core genistoids</taxon>
        <taxon>Crotalarieae</taxon>
        <taxon>Crotalaria</taxon>
    </lineage>
</organism>
<dbReference type="EMBL" id="JAYWIO010000004">
    <property type="protein sequence ID" value="KAK7267828.1"/>
    <property type="molecule type" value="Genomic_DNA"/>
</dbReference>
<dbReference type="AlphaFoldDB" id="A0AAN9F9U0"/>
<feature type="transmembrane region" description="Helical" evidence="1">
    <location>
        <begin position="50"/>
        <end position="73"/>
    </location>
</feature>